<keyword evidence="1" id="KW-0479">Metal-binding</keyword>
<dbReference type="AlphaFoldDB" id="A0AAW0CK43"/>
<dbReference type="GO" id="GO:0008270">
    <property type="term" value="F:zinc ion binding"/>
    <property type="evidence" value="ECO:0007669"/>
    <property type="project" value="UniProtKB-KW"/>
</dbReference>
<proteinExistence type="predicted"/>
<dbReference type="Gene3D" id="3.30.40.10">
    <property type="entry name" value="Zinc/RING finger domain, C3HC4 (zinc finger)"/>
    <property type="match status" value="1"/>
</dbReference>
<dbReference type="InterPro" id="IPR018957">
    <property type="entry name" value="Znf_C3HC4_RING-type"/>
</dbReference>
<dbReference type="InterPro" id="IPR047134">
    <property type="entry name" value="RNF4"/>
</dbReference>
<feature type="compositionally biased region" description="Low complexity" evidence="5">
    <location>
        <begin position="1"/>
        <end position="18"/>
    </location>
</feature>
<dbReference type="SUPFAM" id="SSF57850">
    <property type="entry name" value="RING/U-box"/>
    <property type="match status" value="1"/>
</dbReference>
<feature type="compositionally biased region" description="Polar residues" evidence="5">
    <location>
        <begin position="225"/>
        <end position="240"/>
    </location>
</feature>
<evidence type="ECO:0000259" key="6">
    <source>
        <dbReference type="PROSITE" id="PS50089"/>
    </source>
</evidence>
<feature type="region of interest" description="Disordered" evidence="5">
    <location>
        <begin position="225"/>
        <end position="252"/>
    </location>
</feature>
<evidence type="ECO:0000313" key="7">
    <source>
        <dbReference type="EMBL" id="KAK7039382.1"/>
    </source>
</evidence>
<evidence type="ECO:0000256" key="5">
    <source>
        <dbReference type="SAM" id="MobiDB-lite"/>
    </source>
</evidence>
<dbReference type="SMART" id="SM00184">
    <property type="entry name" value="RING"/>
    <property type="match status" value="1"/>
</dbReference>
<keyword evidence="3" id="KW-0862">Zinc</keyword>
<feature type="compositionally biased region" description="Polar residues" evidence="5">
    <location>
        <begin position="53"/>
        <end position="63"/>
    </location>
</feature>
<evidence type="ECO:0000256" key="3">
    <source>
        <dbReference type="ARBA" id="ARBA00022833"/>
    </source>
</evidence>
<gene>
    <name evidence="7" type="ORF">R3P38DRAFT_2899228</name>
</gene>
<keyword evidence="8" id="KW-1185">Reference proteome</keyword>
<accession>A0AAW0CK43</accession>
<feature type="region of interest" description="Disordered" evidence="5">
    <location>
        <begin position="153"/>
        <end position="190"/>
    </location>
</feature>
<evidence type="ECO:0000256" key="1">
    <source>
        <dbReference type="ARBA" id="ARBA00022723"/>
    </source>
</evidence>
<keyword evidence="2 4" id="KW-0863">Zinc-finger</keyword>
<organism evidence="7 8">
    <name type="scientific">Favolaschia claudopus</name>
    <dbReference type="NCBI Taxonomy" id="2862362"/>
    <lineage>
        <taxon>Eukaryota</taxon>
        <taxon>Fungi</taxon>
        <taxon>Dikarya</taxon>
        <taxon>Basidiomycota</taxon>
        <taxon>Agaricomycotina</taxon>
        <taxon>Agaricomycetes</taxon>
        <taxon>Agaricomycetidae</taxon>
        <taxon>Agaricales</taxon>
        <taxon>Marasmiineae</taxon>
        <taxon>Mycenaceae</taxon>
        <taxon>Favolaschia</taxon>
    </lineage>
</organism>
<dbReference type="PANTHER" id="PTHR23041">
    <property type="entry name" value="RING FINGER DOMAIN-CONTAINING"/>
    <property type="match status" value="1"/>
</dbReference>
<evidence type="ECO:0000256" key="4">
    <source>
        <dbReference type="PROSITE-ProRule" id="PRU00175"/>
    </source>
</evidence>
<reference evidence="7 8" key="1">
    <citation type="journal article" date="2024" name="J Genomics">
        <title>Draft genome sequencing and assembly of Favolaschia claudopus CIRM-BRFM 2984 isolated from oak limbs.</title>
        <authorList>
            <person name="Navarro D."/>
            <person name="Drula E."/>
            <person name="Chaduli D."/>
            <person name="Cazenave R."/>
            <person name="Ahrendt S."/>
            <person name="Wang J."/>
            <person name="Lipzen A."/>
            <person name="Daum C."/>
            <person name="Barry K."/>
            <person name="Grigoriev I.V."/>
            <person name="Favel A."/>
            <person name="Rosso M.N."/>
            <person name="Martin F."/>
        </authorList>
    </citation>
    <scope>NUCLEOTIDE SEQUENCE [LARGE SCALE GENOMIC DNA]</scope>
    <source>
        <strain evidence="7 8">CIRM-BRFM 2984</strain>
    </source>
</reference>
<feature type="domain" description="RING-type" evidence="6">
    <location>
        <begin position="286"/>
        <end position="337"/>
    </location>
</feature>
<dbReference type="CDD" id="cd16449">
    <property type="entry name" value="RING-HC"/>
    <property type="match status" value="1"/>
</dbReference>
<protein>
    <recommendedName>
        <fullName evidence="6">RING-type domain-containing protein</fullName>
    </recommendedName>
</protein>
<feature type="compositionally biased region" description="Low complexity" evidence="5">
    <location>
        <begin position="31"/>
        <end position="48"/>
    </location>
</feature>
<dbReference type="InterPro" id="IPR013083">
    <property type="entry name" value="Znf_RING/FYVE/PHD"/>
</dbReference>
<comment type="caution">
    <text evidence="7">The sequence shown here is derived from an EMBL/GenBank/DDBJ whole genome shotgun (WGS) entry which is preliminary data.</text>
</comment>
<dbReference type="InterPro" id="IPR001841">
    <property type="entry name" value="Znf_RING"/>
</dbReference>
<evidence type="ECO:0000313" key="8">
    <source>
        <dbReference type="Proteomes" id="UP001362999"/>
    </source>
</evidence>
<dbReference type="Proteomes" id="UP001362999">
    <property type="component" value="Unassembled WGS sequence"/>
</dbReference>
<dbReference type="PROSITE" id="PS50089">
    <property type="entry name" value="ZF_RING_2"/>
    <property type="match status" value="1"/>
</dbReference>
<dbReference type="PANTHER" id="PTHR23041:SF78">
    <property type="entry name" value="E3 UBIQUITIN-PROTEIN LIGASE RNF4"/>
    <property type="match status" value="1"/>
</dbReference>
<sequence length="361" mass="38502">MPPPLALALDDSLPTPLTSRNLRPRSETRSSRSSSSSRSRGASARPTRLGSKIMSQTQPTAGPSSHKRQRSDSASSSGRKRVRVVDDVEEFEDDLASFELPQPSGIDLEDQLDELQDDEDLIDFFQWPQARAERTAGPSRHLRALDAEDEVESILLPNEQEESSFDSSILRPNGPGSENSPKRSPVSSPSLARLLHPENVPIIIDSPANFTVALGSNSQATSSQILVDSPAKSTMASGSGSKARKHSRSASPQLITVAASAPKHPSSPPPPPPQTADLEPLSAYSCPICFFPPTNATLTPCGHVCCGACLFTAVKTMTQRAAMQPLEASVPRCPVCRAQIPGWDGRGGGVIGLKVRAVFSL</sequence>
<dbReference type="Pfam" id="PF00097">
    <property type="entry name" value="zf-C3HC4"/>
    <property type="match status" value="1"/>
</dbReference>
<dbReference type="EMBL" id="JAWWNJ010000016">
    <property type="protein sequence ID" value="KAK7039382.1"/>
    <property type="molecule type" value="Genomic_DNA"/>
</dbReference>
<evidence type="ECO:0000256" key="2">
    <source>
        <dbReference type="ARBA" id="ARBA00022771"/>
    </source>
</evidence>
<name>A0AAW0CK43_9AGAR</name>
<feature type="region of interest" description="Disordered" evidence="5">
    <location>
        <begin position="1"/>
        <end position="85"/>
    </location>
</feature>